<accession>A0A4P7GJ89</accession>
<dbReference type="PROSITE" id="PS51186">
    <property type="entry name" value="GNAT"/>
    <property type="match status" value="1"/>
</dbReference>
<dbReference type="AlphaFoldDB" id="A0A4P7GJ89"/>
<dbReference type="GO" id="GO:0016747">
    <property type="term" value="F:acyltransferase activity, transferring groups other than amino-acyl groups"/>
    <property type="evidence" value="ECO:0007669"/>
    <property type="project" value="InterPro"/>
</dbReference>
<keyword evidence="2" id="KW-0808">Transferase</keyword>
<protein>
    <submittedName>
        <fullName evidence="2">GNAT family N-acetyltransferase</fullName>
    </submittedName>
</protein>
<sequence>MVSLDGAVVRDVAAKWIWAPADATEHVTEEYRLTHYLPDQSSVHWSRTDRPLGEVLDEVTGLARAAGSPRLEWWVDEQTRPLDTADRLAALGLVLRQTLEVLAIPLGAEVGSPSDVTIREVTDREGLALASRVSAEVFGIAPASEAQIDREVELASVPTMRRTVRKYIAWVDEAPVASAGATVDGPAVRLWDGAVAPEHRGRGIYRALVARRLRDFRDTSADFALVKAVSTTSAPILRRLGFTAYGEQRCWSLPLAR</sequence>
<reference evidence="2 3" key="1">
    <citation type="submission" date="2019-03" db="EMBL/GenBank/DDBJ databases">
        <title>Three New Species of Nocardioides, Nocardioides euryhalodurans sp. nov., Nocardioides seonyuensis sp. nov. and Nocardioides eburneoflavus sp. nov., Iolated from Soil.</title>
        <authorList>
            <person name="Roh S.G."/>
            <person name="Lee C."/>
            <person name="Kim M.-K."/>
            <person name="Kim S.B."/>
        </authorList>
    </citation>
    <scope>NUCLEOTIDE SEQUENCE [LARGE SCALE GENOMIC DNA]</scope>
    <source>
        <strain evidence="2 3">MMS17-SY117</strain>
    </source>
</reference>
<dbReference type="CDD" id="cd04301">
    <property type="entry name" value="NAT_SF"/>
    <property type="match status" value="1"/>
</dbReference>
<dbReference type="KEGG" id="noy:EXE57_07085"/>
<dbReference type="InterPro" id="IPR000182">
    <property type="entry name" value="GNAT_dom"/>
</dbReference>
<evidence type="ECO:0000259" key="1">
    <source>
        <dbReference type="PROSITE" id="PS51186"/>
    </source>
</evidence>
<dbReference type="Gene3D" id="3.40.630.30">
    <property type="match status" value="1"/>
</dbReference>
<name>A0A4P7GJ89_9ACTN</name>
<dbReference type="RefSeq" id="WP_135075613.1">
    <property type="nucleotide sequence ID" value="NZ_CP038267.1"/>
</dbReference>
<organism evidence="2 3">
    <name type="scientific">Nocardioides euryhalodurans</name>
    <dbReference type="NCBI Taxonomy" id="2518370"/>
    <lineage>
        <taxon>Bacteria</taxon>
        <taxon>Bacillati</taxon>
        <taxon>Actinomycetota</taxon>
        <taxon>Actinomycetes</taxon>
        <taxon>Propionibacteriales</taxon>
        <taxon>Nocardioidaceae</taxon>
        <taxon>Nocardioides</taxon>
    </lineage>
</organism>
<keyword evidence="3" id="KW-1185">Reference proteome</keyword>
<dbReference type="SUPFAM" id="SSF55729">
    <property type="entry name" value="Acyl-CoA N-acyltransferases (Nat)"/>
    <property type="match status" value="1"/>
</dbReference>
<proteinExistence type="predicted"/>
<gene>
    <name evidence="2" type="ORF">EXE57_07085</name>
</gene>
<dbReference type="EMBL" id="CP038267">
    <property type="protein sequence ID" value="QBR92070.1"/>
    <property type="molecule type" value="Genomic_DNA"/>
</dbReference>
<dbReference type="OrthoDB" id="4375873at2"/>
<evidence type="ECO:0000313" key="2">
    <source>
        <dbReference type="EMBL" id="QBR92070.1"/>
    </source>
</evidence>
<evidence type="ECO:0000313" key="3">
    <source>
        <dbReference type="Proteomes" id="UP000294894"/>
    </source>
</evidence>
<feature type="domain" description="N-acetyltransferase" evidence="1">
    <location>
        <begin position="116"/>
        <end position="257"/>
    </location>
</feature>
<dbReference type="InterPro" id="IPR016181">
    <property type="entry name" value="Acyl_CoA_acyltransferase"/>
</dbReference>
<dbReference type="Proteomes" id="UP000294894">
    <property type="component" value="Chromosome"/>
</dbReference>
<dbReference type="Pfam" id="PF00583">
    <property type="entry name" value="Acetyltransf_1"/>
    <property type="match status" value="1"/>
</dbReference>